<dbReference type="AlphaFoldDB" id="A0A1R2BVH9"/>
<evidence type="ECO:0000256" key="5">
    <source>
        <dbReference type="ARBA" id="ARBA00023065"/>
    </source>
</evidence>
<dbReference type="InterPro" id="IPR036875">
    <property type="entry name" value="Znf_CCHC_sf"/>
</dbReference>
<evidence type="ECO:0000259" key="10">
    <source>
        <dbReference type="PROSITE" id="PS50042"/>
    </source>
</evidence>
<keyword evidence="3 9" id="KW-0812">Transmembrane</keyword>
<feature type="transmembrane region" description="Helical" evidence="9">
    <location>
        <begin position="225"/>
        <end position="242"/>
    </location>
</feature>
<dbReference type="Gene3D" id="2.60.120.10">
    <property type="entry name" value="Jelly Rolls"/>
    <property type="match status" value="1"/>
</dbReference>
<dbReference type="PROSITE" id="PS50158">
    <property type="entry name" value="ZF_CCHC"/>
    <property type="match status" value="1"/>
</dbReference>
<dbReference type="SUPFAM" id="SSF81324">
    <property type="entry name" value="Voltage-gated potassium channels"/>
    <property type="match status" value="1"/>
</dbReference>
<dbReference type="InterPro" id="IPR051413">
    <property type="entry name" value="K/Na_HCN_channel"/>
</dbReference>
<evidence type="ECO:0000256" key="3">
    <source>
        <dbReference type="ARBA" id="ARBA00022692"/>
    </source>
</evidence>
<feature type="transmembrane region" description="Helical" evidence="9">
    <location>
        <begin position="101"/>
        <end position="120"/>
    </location>
</feature>
<organism evidence="12 13">
    <name type="scientific">Stentor coeruleus</name>
    <dbReference type="NCBI Taxonomy" id="5963"/>
    <lineage>
        <taxon>Eukaryota</taxon>
        <taxon>Sar</taxon>
        <taxon>Alveolata</taxon>
        <taxon>Ciliophora</taxon>
        <taxon>Postciliodesmatophora</taxon>
        <taxon>Heterotrichea</taxon>
        <taxon>Heterotrichida</taxon>
        <taxon>Stentoridae</taxon>
        <taxon>Stentor</taxon>
    </lineage>
</organism>
<dbReference type="SMART" id="SM00100">
    <property type="entry name" value="cNMP"/>
    <property type="match status" value="1"/>
</dbReference>
<dbReference type="PANTHER" id="PTHR45689">
    <property type="entry name" value="I[[H]] CHANNEL, ISOFORM E"/>
    <property type="match status" value="1"/>
</dbReference>
<keyword evidence="13" id="KW-1185">Reference proteome</keyword>
<dbReference type="Gene3D" id="1.10.287.630">
    <property type="entry name" value="Helix hairpin bin"/>
    <property type="match status" value="1"/>
</dbReference>
<feature type="transmembrane region" description="Helical" evidence="9">
    <location>
        <begin position="170"/>
        <end position="197"/>
    </location>
</feature>
<dbReference type="GO" id="GO:0005249">
    <property type="term" value="F:voltage-gated potassium channel activity"/>
    <property type="evidence" value="ECO:0007669"/>
    <property type="project" value="InterPro"/>
</dbReference>
<keyword evidence="8" id="KW-0863">Zinc-finger</keyword>
<dbReference type="InterPro" id="IPR018490">
    <property type="entry name" value="cNMP-bd_dom_sf"/>
</dbReference>
<evidence type="ECO:0000256" key="2">
    <source>
        <dbReference type="ARBA" id="ARBA00022448"/>
    </source>
</evidence>
<evidence type="ECO:0000256" key="6">
    <source>
        <dbReference type="ARBA" id="ARBA00023136"/>
    </source>
</evidence>
<feature type="transmembrane region" description="Helical" evidence="9">
    <location>
        <begin position="254"/>
        <end position="278"/>
    </location>
</feature>
<keyword evidence="6 9" id="KW-0472">Membrane</keyword>
<dbReference type="PROSITE" id="PS50042">
    <property type="entry name" value="CNMP_BINDING_3"/>
    <property type="match status" value="1"/>
</dbReference>
<evidence type="ECO:0000256" key="4">
    <source>
        <dbReference type="ARBA" id="ARBA00022989"/>
    </source>
</evidence>
<comment type="caution">
    <text evidence="12">The sequence shown here is derived from an EMBL/GenBank/DDBJ whole genome shotgun (WGS) entry which is preliminary data.</text>
</comment>
<dbReference type="GO" id="GO:0098855">
    <property type="term" value="C:HCN channel complex"/>
    <property type="evidence" value="ECO:0007669"/>
    <property type="project" value="TreeGrafter"/>
</dbReference>
<keyword evidence="4 9" id="KW-1133">Transmembrane helix</keyword>
<feature type="transmembrane region" description="Helical" evidence="9">
    <location>
        <begin position="62"/>
        <end position="80"/>
    </location>
</feature>
<keyword evidence="7" id="KW-0407">Ion channel</keyword>
<dbReference type="SUPFAM" id="SSF51206">
    <property type="entry name" value="cAMP-binding domain-like"/>
    <property type="match status" value="1"/>
</dbReference>
<dbReference type="Pfam" id="PF00520">
    <property type="entry name" value="Ion_trans"/>
    <property type="match status" value="1"/>
</dbReference>
<evidence type="ECO:0008006" key="14">
    <source>
        <dbReference type="Google" id="ProtNLM"/>
    </source>
</evidence>
<dbReference type="PRINTS" id="PR01463">
    <property type="entry name" value="EAGCHANLFMLY"/>
</dbReference>
<evidence type="ECO:0000259" key="11">
    <source>
        <dbReference type="PROSITE" id="PS50158"/>
    </source>
</evidence>
<feature type="domain" description="Cyclic nucleotide-binding" evidence="10">
    <location>
        <begin position="359"/>
        <end position="459"/>
    </location>
</feature>
<dbReference type="InterPro" id="IPR000595">
    <property type="entry name" value="cNMP-bd_dom"/>
</dbReference>
<gene>
    <name evidence="12" type="ORF">SteCoe_18832</name>
</gene>
<dbReference type="GO" id="GO:0003676">
    <property type="term" value="F:nucleic acid binding"/>
    <property type="evidence" value="ECO:0007669"/>
    <property type="project" value="InterPro"/>
</dbReference>
<keyword evidence="8" id="KW-0862">Zinc</keyword>
<keyword evidence="8" id="KW-0479">Metal-binding</keyword>
<dbReference type="OrthoDB" id="421226at2759"/>
<dbReference type="SUPFAM" id="SSF57756">
    <property type="entry name" value="Retrovirus zinc finger-like domains"/>
    <property type="match status" value="1"/>
</dbReference>
<sequence>MFISKDDEISDKRRSWKNKWLLKPEEYLRFGWEMFVMFVLILLGFLLPYISAFEPSNTNLSRSIDIFSICIFSIDILINFNTGFYERGTLIMERDKIIKNYLTFWFWLDLVSTLPIDWILETAGSVSSQASKLLKYIRILRVLKLIKLIRLTKLKLMIIRIQDRISNKKILSLINVFKLLLYLFLIAHFFACIMFSVSSENMGPDTFVAGIVNKSDMLIINNNDLYVSCLYWAFVTMASIGYGDYSPKTSYERIFGVMTMITSSCMFGFIVGNIGTIVEKHNVKERQRRDILVQLNMYMRKHKFNPDLTNKTRKYIEFVFFHDQNTNVRINDLLSLLSQPLQEEILMHTNGTLINKCPVFDIFTDSFVNRFARILESKFFSPNDSIIKEGQGSKGMFFINNGLILVYDNLTHCRIKELSEGNFVGEIGLFTRQSCVASVSAVNFVETFCLGFGDFYKLIDLHPAIKQTLENIRASCIEGNYLSLGIKCYLCRKVGHIARNCDEIMNDDRVRRDWINRKENSKYVVPDIQNPLVYQRKPRKKVHRRDYSSKNVIGAKRKPREIFPKVTSLVRGIVGYLHNKKNLKKEPEENVLFTEESMMSSYTMNMFRHPELVLSSEESSDEAERVSLNCVRDRRFDMRLIR</sequence>
<feature type="domain" description="CCHC-type" evidence="11">
    <location>
        <begin position="487"/>
        <end position="503"/>
    </location>
</feature>
<dbReference type="Pfam" id="PF00098">
    <property type="entry name" value="zf-CCHC"/>
    <property type="match status" value="1"/>
</dbReference>
<keyword evidence="5" id="KW-0406">Ion transport</keyword>
<dbReference type="Gene3D" id="1.10.287.70">
    <property type="match status" value="1"/>
</dbReference>
<feature type="transmembrane region" description="Helical" evidence="9">
    <location>
        <begin position="27"/>
        <end position="50"/>
    </location>
</feature>
<comment type="subcellular location">
    <subcellularLocation>
        <location evidence="1">Membrane</location>
        <topology evidence="1">Multi-pass membrane protein</topology>
    </subcellularLocation>
</comment>
<dbReference type="GO" id="GO:0035725">
    <property type="term" value="P:sodium ion transmembrane transport"/>
    <property type="evidence" value="ECO:0007669"/>
    <property type="project" value="TreeGrafter"/>
</dbReference>
<dbReference type="InterPro" id="IPR001878">
    <property type="entry name" value="Znf_CCHC"/>
</dbReference>
<evidence type="ECO:0000256" key="8">
    <source>
        <dbReference type="PROSITE-ProRule" id="PRU00047"/>
    </source>
</evidence>
<dbReference type="SMART" id="SM00343">
    <property type="entry name" value="ZnF_C2HC"/>
    <property type="match status" value="1"/>
</dbReference>
<reference evidence="12 13" key="1">
    <citation type="submission" date="2016-11" db="EMBL/GenBank/DDBJ databases">
        <title>The macronuclear genome of Stentor coeruleus: a giant cell with tiny introns.</title>
        <authorList>
            <person name="Slabodnick M."/>
            <person name="Ruby J.G."/>
            <person name="Reiff S.B."/>
            <person name="Swart E.C."/>
            <person name="Gosai S."/>
            <person name="Prabakaran S."/>
            <person name="Witkowska E."/>
            <person name="Larue G.E."/>
            <person name="Fisher S."/>
            <person name="Freeman R.M."/>
            <person name="Gunawardena J."/>
            <person name="Chu W."/>
            <person name="Stover N.A."/>
            <person name="Gregory B.D."/>
            <person name="Nowacki M."/>
            <person name="Derisi J."/>
            <person name="Roy S.W."/>
            <person name="Marshall W.F."/>
            <person name="Sood P."/>
        </authorList>
    </citation>
    <scope>NUCLEOTIDE SEQUENCE [LARGE SCALE GENOMIC DNA]</scope>
    <source>
        <strain evidence="12">WM001</strain>
    </source>
</reference>
<evidence type="ECO:0000313" key="13">
    <source>
        <dbReference type="Proteomes" id="UP000187209"/>
    </source>
</evidence>
<keyword evidence="2" id="KW-0813">Transport</keyword>
<evidence type="ECO:0000256" key="1">
    <source>
        <dbReference type="ARBA" id="ARBA00004141"/>
    </source>
</evidence>
<dbReference type="GO" id="GO:0003254">
    <property type="term" value="P:regulation of membrane depolarization"/>
    <property type="evidence" value="ECO:0007669"/>
    <property type="project" value="TreeGrafter"/>
</dbReference>
<accession>A0A1R2BVH9</accession>
<dbReference type="Proteomes" id="UP000187209">
    <property type="component" value="Unassembled WGS sequence"/>
</dbReference>
<evidence type="ECO:0000256" key="7">
    <source>
        <dbReference type="ARBA" id="ARBA00023303"/>
    </source>
</evidence>
<name>A0A1R2BVH9_9CILI</name>
<dbReference type="Pfam" id="PF00027">
    <property type="entry name" value="cNMP_binding"/>
    <property type="match status" value="1"/>
</dbReference>
<evidence type="ECO:0000313" key="12">
    <source>
        <dbReference type="EMBL" id="OMJ80829.1"/>
    </source>
</evidence>
<dbReference type="InterPro" id="IPR005821">
    <property type="entry name" value="Ion_trans_dom"/>
</dbReference>
<evidence type="ECO:0000256" key="9">
    <source>
        <dbReference type="SAM" id="Phobius"/>
    </source>
</evidence>
<dbReference type="CDD" id="cd00038">
    <property type="entry name" value="CAP_ED"/>
    <property type="match status" value="1"/>
</dbReference>
<proteinExistence type="predicted"/>
<dbReference type="PANTHER" id="PTHR45689:SF5">
    <property type="entry name" value="I[[H]] CHANNEL, ISOFORM E"/>
    <property type="match status" value="1"/>
</dbReference>
<dbReference type="InterPro" id="IPR003938">
    <property type="entry name" value="K_chnl_volt-dep_EAG/ELK/ERG"/>
</dbReference>
<dbReference type="EMBL" id="MPUH01000406">
    <property type="protein sequence ID" value="OMJ80829.1"/>
    <property type="molecule type" value="Genomic_DNA"/>
</dbReference>
<dbReference type="GO" id="GO:0008270">
    <property type="term" value="F:zinc ion binding"/>
    <property type="evidence" value="ECO:0007669"/>
    <property type="project" value="UniProtKB-KW"/>
</dbReference>
<protein>
    <recommendedName>
        <fullName evidence="14">Cyclic nucleotide-binding domain-containing protein</fullName>
    </recommendedName>
</protein>
<dbReference type="InterPro" id="IPR014710">
    <property type="entry name" value="RmlC-like_jellyroll"/>
</dbReference>